<keyword evidence="8" id="KW-1185">Reference proteome</keyword>
<comment type="similarity">
    <text evidence="1">Belongs to the sulfatase family.</text>
</comment>
<dbReference type="InterPro" id="IPR017850">
    <property type="entry name" value="Alkaline_phosphatase_core_sf"/>
</dbReference>
<dbReference type="PROSITE" id="PS00149">
    <property type="entry name" value="SULFATASE_2"/>
    <property type="match status" value="1"/>
</dbReference>
<name>A0A518DNV3_9BACT</name>
<dbReference type="GO" id="GO:0004065">
    <property type="term" value="F:arylsulfatase activity"/>
    <property type="evidence" value="ECO:0007669"/>
    <property type="project" value="UniProtKB-EC"/>
</dbReference>
<dbReference type="GO" id="GO:0046872">
    <property type="term" value="F:metal ion binding"/>
    <property type="evidence" value="ECO:0007669"/>
    <property type="project" value="UniProtKB-KW"/>
</dbReference>
<keyword evidence="4" id="KW-0106">Calcium</keyword>
<dbReference type="CDD" id="cd16143">
    <property type="entry name" value="ARS_like"/>
    <property type="match status" value="1"/>
</dbReference>
<dbReference type="Pfam" id="PF00884">
    <property type="entry name" value="Sulfatase"/>
    <property type="match status" value="1"/>
</dbReference>
<dbReference type="OrthoDB" id="9783154at2"/>
<evidence type="ECO:0000256" key="5">
    <source>
        <dbReference type="SAM" id="SignalP"/>
    </source>
</evidence>
<dbReference type="AlphaFoldDB" id="A0A518DNV3"/>
<feature type="chain" id="PRO_5022215863" evidence="5">
    <location>
        <begin position="29"/>
        <end position="494"/>
    </location>
</feature>
<evidence type="ECO:0000256" key="2">
    <source>
        <dbReference type="ARBA" id="ARBA00022723"/>
    </source>
</evidence>
<dbReference type="Gene3D" id="3.40.720.10">
    <property type="entry name" value="Alkaline Phosphatase, subunit A"/>
    <property type="match status" value="1"/>
</dbReference>
<reference evidence="7 8" key="1">
    <citation type="submission" date="2019-02" db="EMBL/GenBank/DDBJ databases">
        <title>Deep-cultivation of Planctomycetes and their phenomic and genomic characterization uncovers novel biology.</title>
        <authorList>
            <person name="Wiegand S."/>
            <person name="Jogler M."/>
            <person name="Boedeker C."/>
            <person name="Pinto D."/>
            <person name="Vollmers J."/>
            <person name="Rivas-Marin E."/>
            <person name="Kohn T."/>
            <person name="Peeters S.H."/>
            <person name="Heuer A."/>
            <person name="Rast P."/>
            <person name="Oberbeckmann S."/>
            <person name="Bunk B."/>
            <person name="Jeske O."/>
            <person name="Meyerdierks A."/>
            <person name="Storesund J.E."/>
            <person name="Kallscheuer N."/>
            <person name="Luecker S."/>
            <person name="Lage O.M."/>
            <person name="Pohl T."/>
            <person name="Merkel B.J."/>
            <person name="Hornburger P."/>
            <person name="Mueller R.-W."/>
            <person name="Bruemmer F."/>
            <person name="Labrenz M."/>
            <person name="Spormann A.M."/>
            <person name="Op den Camp H."/>
            <person name="Overmann J."/>
            <person name="Amann R."/>
            <person name="Jetten M.S.M."/>
            <person name="Mascher T."/>
            <person name="Medema M.H."/>
            <person name="Devos D.P."/>
            <person name="Kaster A.-K."/>
            <person name="Ovreas L."/>
            <person name="Rohde M."/>
            <person name="Galperin M.Y."/>
            <person name="Jogler C."/>
        </authorList>
    </citation>
    <scope>NUCLEOTIDE SEQUENCE [LARGE SCALE GENOMIC DNA]</scope>
    <source>
        <strain evidence="7 8">Pla85_3_4</strain>
    </source>
</reference>
<protein>
    <submittedName>
        <fullName evidence="7">Arylsulfatase</fullName>
        <ecNumber evidence="7">3.1.6.1</ecNumber>
    </submittedName>
</protein>
<dbReference type="SUPFAM" id="SSF53649">
    <property type="entry name" value="Alkaline phosphatase-like"/>
    <property type="match status" value="1"/>
</dbReference>
<evidence type="ECO:0000259" key="6">
    <source>
        <dbReference type="Pfam" id="PF00884"/>
    </source>
</evidence>
<feature type="signal peptide" evidence="5">
    <location>
        <begin position="1"/>
        <end position="28"/>
    </location>
</feature>
<sequence precursor="true">MSTSCNSLLSRCLLTLLAISFLSAIVQAEPAGQPNIVMLFADDMGIGDVGCYNAASKTATPNLDRLAESGMRFTQAYAAAAVCVPSRYSLLTGRYPFRGSPLRWSTHPTIPEGTPTLGSVLQDQGYQTACIGKWHAGFDGGVGLGEKPLTGGPPDRGFDFFFGQHGSLDQPPYFYIQDRQATQPATGTTPDHQETGHSVIYQGKFWRAGKIAPDFRHEEALERYATEAIRYLQSQGKKQADPARRPFFLYLALTAPHGPWLPSKEFRGRSQAGPLGDFVMQVDDVVGRVLATLDKAGLRENTLVLFSSDNGPLWFPPDVEKYGHDSSGGFRGRKGDIWDGGIRMPLIARWPGHIRAGSVNPHLCGLVDVMATFAEAAGGKLPAEAGVDSHSLATTLWGDGSDPPPRQELLLQSLGAGDLAIREGDWKYIPWIGSGGFLTKPRRVQPQPGEPTAQLYNLASDPGEQTNLFAQHPEIADRLAKRLAAIRASQRTRP</sequence>
<feature type="domain" description="Sulfatase N-terminal" evidence="6">
    <location>
        <begin position="34"/>
        <end position="378"/>
    </location>
</feature>
<dbReference type="PANTHER" id="PTHR42693:SF53">
    <property type="entry name" value="ENDO-4-O-SULFATASE"/>
    <property type="match status" value="1"/>
</dbReference>
<dbReference type="InterPro" id="IPR024607">
    <property type="entry name" value="Sulfatase_CS"/>
</dbReference>
<evidence type="ECO:0000256" key="1">
    <source>
        <dbReference type="ARBA" id="ARBA00008779"/>
    </source>
</evidence>
<dbReference type="EMBL" id="CP036433">
    <property type="protein sequence ID" value="QDU93518.1"/>
    <property type="molecule type" value="Genomic_DNA"/>
</dbReference>
<dbReference type="EC" id="3.1.6.1" evidence="7"/>
<evidence type="ECO:0000256" key="3">
    <source>
        <dbReference type="ARBA" id="ARBA00022801"/>
    </source>
</evidence>
<gene>
    <name evidence="7" type="primary">atsA_13</name>
    <name evidence="7" type="ORF">Pla8534_12980</name>
</gene>
<dbReference type="KEGG" id="lcre:Pla8534_12980"/>
<dbReference type="PANTHER" id="PTHR42693">
    <property type="entry name" value="ARYLSULFATASE FAMILY MEMBER"/>
    <property type="match status" value="1"/>
</dbReference>
<keyword evidence="3 7" id="KW-0378">Hydrolase</keyword>
<dbReference type="Gene3D" id="3.30.1120.10">
    <property type="match status" value="1"/>
</dbReference>
<dbReference type="Proteomes" id="UP000317648">
    <property type="component" value="Chromosome"/>
</dbReference>
<keyword evidence="5" id="KW-0732">Signal</keyword>
<keyword evidence="2" id="KW-0479">Metal-binding</keyword>
<organism evidence="7 8">
    <name type="scientific">Lignipirellula cremea</name>
    <dbReference type="NCBI Taxonomy" id="2528010"/>
    <lineage>
        <taxon>Bacteria</taxon>
        <taxon>Pseudomonadati</taxon>
        <taxon>Planctomycetota</taxon>
        <taxon>Planctomycetia</taxon>
        <taxon>Pirellulales</taxon>
        <taxon>Pirellulaceae</taxon>
        <taxon>Lignipirellula</taxon>
    </lineage>
</organism>
<proteinExistence type="inferred from homology"/>
<dbReference type="InterPro" id="IPR000917">
    <property type="entry name" value="Sulfatase_N"/>
</dbReference>
<accession>A0A518DNV3</accession>
<evidence type="ECO:0000256" key="4">
    <source>
        <dbReference type="ARBA" id="ARBA00022837"/>
    </source>
</evidence>
<dbReference type="InterPro" id="IPR050738">
    <property type="entry name" value="Sulfatase"/>
</dbReference>
<evidence type="ECO:0000313" key="8">
    <source>
        <dbReference type="Proteomes" id="UP000317648"/>
    </source>
</evidence>
<dbReference type="RefSeq" id="WP_145050394.1">
    <property type="nucleotide sequence ID" value="NZ_CP036433.1"/>
</dbReference>
<evidence type="ECO:0000313" key="7">
    <source>
        <dbReference type="EMBL" id="QDU93518.1"/>
    </source>
</evidence>